<evidence type="ECO:0000313" key="1">
    <source>
        <dbReference type="EMBL" id="TSD08967.1"/>
    </source>
</evidence>
<reference evidence="1 2" key="1">
    <citation type="submission" date="2018-06" db="EMBL/GenBank/DDBJ databases">
        <title>Natronomonas sp. F16-60 a new haloarchaeon isolated from a solar saltern of Isla Cristina, Huelva, Spain.</title>
        <authorList>
            <person name="Duran-Viseras A."/>
            <person name="Sanchez-Porro C."/>
            <person name="Ventosa A."/>
        </authorList>
    </citation>
    <scope>NUCLEOTIDE SEQUENCE [LARGE SCALE GENOMIC DNA]</scope>
    <source>
        <strain evidence="1 2">F16-60</strain>
    </source>
</reference>
<keyword evidence="2" id="KW-1185">Reference proteome</keyword>
<accession>A0A554MV05</accession>
<sequence length="166" mass="19188">MPFETSNLIANDTPVPEQVETERFVIRPLRITDAEIDCAAVMASRERIRGTFGPEHRWPSSDLTLEQNRIDVAWHQKEHQRRDSFTYSVCDPGESVELGCLYVQPTRRDEYEAAIYFWTAEAAVEMGLAGAIESRLRKWISDDWPFTKTAYPGRDIPWSEWGPSHE</sequence>
<comment type="caution">
    <text evidence="1">The sequence shown here is derived from an EMBL/GenBank/DDBJ whole genome shotgun (WGS) entry which is preliminary data.</text>
</comment>
<dbReference type="Gene3D" id="3.40.630.30">
    <property type="match status" value="1"/>
</dbReference>
<dbReference type="InterPro" id="IPR016181">
    <property type="entry name" value="Acyl_CoA_acyltransferase"/>
</dbReference>
<dbReference type="AlphaFoldDB" id="A0A554MV05"/>
<organism evidence="1 2">
    <name type="scientific">Haloglomus irregulare</name>
    <dbReference type="NCBI Taxonomy" id="2234134"/>
    <lineage>
        <taxon>Archaea</taxon>
        <taxon>Methanobacteriati</taxon>
        <taxon>Methanobacteriota</taxon>
        <taxon>Stenosarchaea group</taxon>
        <taxon>Halobacteria</taxon>
        <taxon>Halobacteriales</taxon>
        <taxon>Natronomonadaceae</taxon>
        <taxon>Haloglomus</taxon>
    </lineage>
</organism>
<dbReference type="EMBL" id="QMDX01000019">
    <property type="protein sequence ID" value="TSD08967.1"/>
    <property type="molecule type" value="Genomic_DNA"/>
</dbReference>
<dbReference type="InParanoid" id="A0A554MV05"/>
<dbReference type="RefSeq" id="WP_144263378.1">
    <property type="nucleotide sequence ID" value="NZ_QMDX01000019.1"/>
</dbReference>
<dbReference type="Proteomes" id="UP000319894">
    <property type="component" value="Unassembled WGS sequence"/>
</dbReference>
<gene>
    <name evidence="1" type="ORF">DP107_17300</name>
</gene>
<dbReference type="OrthoDB" id="378702at2157"/>
<evidence type="ECO:0000313" key="2">
    <source>
        <dbReference type="Proteomes" id="UP000319894"/>
    </source>
</evidence>
<protein>
    <recommendedName>
        <fullName evidence="3">GNAT family N-acetyltransferase</fullName>
    </recommendedName>
</protein>
<proteinExistence type="predicted"/>
<evidence type="ECO:0008006" key="3">
    <source>
        <dbReference type="Google" id="ProtNLM"/>
    </source>
</evidence>
<name>A0A554MV05_9EURY</name>
<dbReference type="SUPFAM" id="SSF55729">
    <property type="entry name" value="Acyl-CoA N-acyltransferases (Nat)"/>
    <property type="match status" value="1"/>
</dbReference>